<keyword evidence="2" id="KW-1185">Reference proteome</keyword>
<dbReference type="Pfam" id="PF04978">
    <property type="entry name" value="MST"/>
    <property type="match status" value="1"/>
</dbReference>
<accession>A0ABQ3PBD9</accession>
<dbReference type="EMBL" id="BNDW01000019">
    <property type="protein sequence ID" value="GHI22344.1"/>
    <property type="molecule type" value="Genomic_DNA"/>
</dbReference>
<comment type="caution">
    <text evidence="1">The sequence shown here is derived from an EMBL/GenBank/DDBJ whole genome shotgun (WGS) entry which is preliminary data.</text>
</comment>
<gene>
    <name evidence="1" type="ORF">Shyd_37150</name>
</gene>
<sequence>MTEALTDHPTAADPEVRTLLAVLGAQRRHVLGALEGLPAEALHRPVLPSGWSCAGLVRHLALDVERFWFQAVLAGDRTVIDLLDEEEDAWRVAPGADPGEILARYRQEAARADALAAAAGPDTPLAWWPHELFGPPHLHDLRGLLLHVITETACHAGHLDAARELLDGRQWLVLD</sequence>
<reference evidence="1" key="1">
    <citation type="submission" date="2024-05" db="EMBL/GenBank/DDBJ databases">
        <title>Whole genome shotgun sequence of Streptomyces hydrogenans NBRC 13475.</title>
        <authorList>
            <person name="Komaki H."/>
            <person name="Tamura T."/>
        </authorList>
    </citation>
    <scope>NUCLEOTIDE SEQUENCE</scope>
    <source>
        <strain evidence="1">NBRC 13475</strain>
    </source>
</reference>
<evidence type="ECO:0000313" key="2">
    <source>
        <dbReference type="Proteomes" id="UP001052739"/>
    </source>
</evidence>
<protein>
    <recommendedName>
        <fullName evidence="3">DUF664 domain-containing protein</fullName>
    </recommendedName>
</protein>
<organism evidence="1 2">
    <name type="scientific">Streptomyces hydrogenans</name>
    <dbReference type="NCBI Taxonomy" id="1873719"/>
    <lineage>
        <taxon>Bacteria</taxon>
        <taxon>Bacillati</taxon>
        <taxon>Actinomycetota</taxon>
        <taxon>Actinomycetes</taxon>
        <taxon>Kitasatosporales</taxon>
        <taxon>Streptomycetaceae</taxon>
        <taxon>Streptomyces</taxon>
    </lineage>
</organism>
<name>A0ABQ3PBD9_9ACTN</name>
<dbReference type="RefSeq" id="WP_190223764.1">
    <property type="nucleotide sequence ID" value="NZ_BNBS01000040.1"/>
</dbReference>
<proteinExistence type="predicted"/>
<dbReference type="Gene3D" id="1.20.120.450">
    <property type="entry name" value="dinb family like domain"/>
    <property type="match status" value="1"/>
</dbReference>
<dbReference type="InterPro" id="IPR034660">
    <property type="entry name" value="DinB/YfiT-like"/>
</dbReference>
<dbReference type="Proteomes" id="UP001052739">
    <property type="component" value="Unassembled WGS sequence"/>
</dbReference>
<evidence type="ECO:0000313" key="1">
    <source>
        <dbReference type="EMBL" id="GHI22344.1"/>
    </source>
</evidence>
<dbReference type="SUPFAM" id="SSF109854">
    <property type="entry name" value="DinB/YfiT-like putative metalloenzymes"/>
    <property type="match status" value="1"/>
</dbReference>
<evidence type="ECO:0008006" key="3">
    <source>
        <dbReference type="Google" id="ProtNLM"/>
    </source>
</evidence>
<dbReference type="InterPro" id="IPR007061">
    <property type="entry name" value="MST-like"/>
</dbReference>